<dbReference type="SUPFAM" id="SSF53300">
    <property type="entry name" value="vWA-like"/>
    <property type="match status" value="1"/>
</dbReference>
<keyword evidence="2" id="KW-0732">Signal</keyword>
<organism evidence="4 5">
    <name type="scientific">Nitratireductor aquimarinus</name>
    <dbReference type="NCBI Taxonomy" id="889300"/>
    <lineage>
        <taxon>Bacteria</taxon>
        <taxon>Pseudomonadati</taxon>
        <taxon>Pseudomonadota</taxon>
        <taxon>Alphaproteobacteria</taxon>
        <taxon>Hyphomicrobiales</taxon>
        <taxon>Phyllobacteriaceae</taxon>
        <taxon>Nitratireductor</taxon>
    </lineage>
</organism>
<keyword evidence="5" id="KW-1185">Reference proteome</keyword>
<reference evidence="4 5" key="1">
    <citation type="submission" date="2023-10" db="EMBL/GenBank/DDBJ databases">
        <authorList>
            <person name="Venkata Ramana C."/>
            <person name="Sasikala C."/>
            <person name="Dhurka M."/>
        </authorList>
    </citation>
    <scope>NUCLEOTIDE SEQUENCE [LARGE SCALE GENOMIC DNA]</scope>
    <source>
        <strain evidence="4 5">KCTC 32151</strain>
    </source>
</reference>
<dbReference type="InterPro" id="IPR002035">
    <property type="entry name" value="VWF_A"/>
</dbReference>
<feature type="region of interest" description="Disordered" evidence="1">
    <location>
        <begin position="175"/>
        <end position="217"/>
    </location>
</feature>
<dbReference type="RefSeq" id="WP_317561232.1">
    <property type="nucleotide sequence ID" value="NZ_JAWLIP010000004.1"/>
</dbReference>
<evidence type="ECO:0000313" key="4">
    <source>
        <dbReference type="EMBL" id="MDV6226692.1"/>
    </source>
</evidence>
<gene>
    <name evidence="4" type="ORF">R2G56_10390</name>
</gene>
<feature type="signal peptide" evidence="2">
    <location>
        <begin position="1"/>
        <end position="33"/>
    </location>
</feature>
<proteinExistence type="predicted"/>
<feature type="domain" description="VWFA" evidence="3">
    <location>
        <begin position="225"/>
        <end position="403"/>
    </location>
</feature>
<evidence type="ECO:0000313" key="5">
    <source>
        <dbReference type="Proteomes" id="UP001185659"/>
    </source>
</evidence>
<comment type="caution">
    <text evidence="4">The sequence shown here is derived from an EMBL/GenBank/DDBJ whole genome shotgun (WGS) entry which is preliminary data.</text>
</comment>
<dbReference type="Gene3D" id="3.40.50.410">
    <property type="entry name" value="von Willebrand factor, type A domain"/>
    <property type="match status" value="1"/>
</dbReference>
<dbReference type="SMART" id="SM00327">
    <property type="entry name" value="VWA"/>
    <property type="match status" value="1"/>
</dbReference>
<evidence type="ECO:0000256" key="2">
    <source>
        <dbReference type="SAM" id="SignalP"/>
    </source>
</evidence>
<sequence>MMGKTCFAQGLRRAMLGTALAVCIPMGTLQAEAAEIDDAVEVVRMFFAEHSRRFNNNEEPLLNDGKASRRFLVDGLAHDDLQGALLFDPVYGGQDAQIANLNIAPDADAPILRGAAQIHVTFTNMGAPRNFIYTLIEAPDGTWQINDIYSEDDNWSLSELAQGQGFEIRSDPAMEATLSGGGASGAGSGGDRTPEDAGADDRSSIVPGMEEGDLPGNGLAEGGSDLLFVLDGSGSMWGQIDGVAKITTARQVLSGLMGDLAANTNVGLMAYGHRREGDCGDTEIIYPIANYESGQLKPAIEGITPRGKTPIADALMRAADAMPQSGRPANVLLISDGLETCGGDPCAAAAALAERGINTRVHVVGFDLSDEENAALQCIADNGNGNYYSASNADEFARAVGEVVAEAERQMPEPKPAPPPEPVVQAVFEENFDGPELDAAWQVVNPAENLTAFTGDGMLFTSVLGRYANHDDAKAQNRYVLDHALPEGDFDLALDFRIHEQTGYENVWLSVQEDAENQIGAMAWVWRKGCGAYLNLSLIRVSDGKEEARFDTNLFDGPIVARLCQDGDRAYGDRVLEALGTQGAELRLKRRGRQVTAAIDMELPEADGRPADTFRFETEPMTVLRLSGQPAVLAGHWHKARPGESHIAFDRFTIEAGSE</sequence>
<feature type="chain" id="PRO_5045292469" evidence="2">
    <location>
        <begin position="34"/>
        <end position="659"/>
    </location>
</feature>
<dbReference type="Pfam" id="PF00092">
    <property type="entry name" value="VWA"/>
    <property type="match status" value="1"/>
</dbReference>
<dbReference type="Proteomes" id="UP001185659">
    <property type="component" value="Unassembled WGS sequence"/>
</dbReference>
<evidence type="ECO:0000256" key="1">
    <source>
        <dbReference type="SAM" id="MobiDB-lite"/>
    </source>
</evidence>
<name>A0ABU4AKD1_9HYPH</name>
<feature type="compositionally biased region" description="Basic and acidic residues" evidence="1">
    <location>
        <begin position="192"/>
        <end position="203"/>
    </location>
</feature>
<accession>A0ABU4AKD1</accession>
<dbReference type="EMBL" id="JAWLIP010000004">
    <property type="protein sequence ID" value="MDV6226692.1"/>
    <property type="molecule type" value="Genomic_DNA"/>
</dbReference>
<dbReference type="PROSITE" id="PS50234">
    <property type="entry name" value="VWFA"/>
    <property type="match status" value="1"/>
</dbReference>
<feature type="compositionally biased region" description="Gly residues" evidence="1">
    <location>
        <begin position="179"/>
        <end position="190"/>
    </location>
</feature>
<evidence type="ECO:0000259" key="3">
    <source>
        <dbReference type="PROSITE" id="PS50234"/>
    </source>
</evidence>
<dbReference type="InterPro" id="IPR036465">
    <property type="entry name" value="vWFA_dom_sf"/>
</dbReference>
<protein>
    <submittedName>
        <fullName evidence="4">VWA domain-containing protein</fullName>
    </submittedName>
</protein>